<dbReference type="Proteomes" id="UP000288351">
    <property type="component" value="Unassembled WGS sequence"/>
</dbReference>
<protein>
    <submittedName>
        <fullName evidence="4">GntR family transcriptional regulator</fullName>
    </submittedName>
</protein>
<dbReference type="InterPro" id="IPR000524">
    <property type="entry name" value="Tscrpt_reg_HTH_GntR"/>
</dbReference>
<dbReference type="InterPro" id="IPR036390">
    <property type="entry name" value="WH_DNA-bd_sf"/>
</dbReference>
<evidence type="ECO:0000313" key="5">
    <source>
        <dbReference type="Proteomes" id="UP000288351"/>
    </source>
</evidence>
<dbReference type="SUPFAM" id="SSF64288">
    <property type="entry name" value="Chorismate lyase-like"/>
    <property type="match status" value="1"/>
</dbReference>
<dbReference type="EMBL" id="BHXC01000006">
    <property type="protein sequence ID" value="GCB89723.1"/>
    <property type="molecule type" value="Genomic_DNA"/>
</dbReference>
<dbReference type="eggNOG" id="COG2188">
    <property type="taxonomic scope" value="Bacteria"/>
</dbReference>
<dbReference type="AlphaFoldDB" id="A0A059W2S1"/>
<reference evidence="4 5" key="1">
    <citation type="journal article" date="2019" name="Microbiol. Resour. Announc.">
        <title>Draft Genome Sequence of the Most Traditional epsilon-Poly-l-Lysine Producer, Streptomyces albulus NBRC14147.</title>
        <authorList>
            <person name="Yamanaka K."/>
            <person name="Hamano Y."/>
        </authorList>
    </citation>
    <scope>NUCLEOTIDE SEQUENCE [LARGE SCALE GENOMIC DNA]</scope>
    <source>
        <strain evidence="4 5">NBRC 14147</strain>
    </source>
</reference>
<dbReference type="PROSITE" id="PS50949">
    <property type="entry name" value="HTH_GNTR"/>
    <property type="match status" value="1"/>
</dbReference>
<dbReference type="InterPro" id="IPR028978">
    <property type="entry name" value="Chorismate_lyase_/UTRA_dom_sf"/>
</dbReference>
<dbReference type="PANTHER" id="PTHR44846">
    <property type="entry name" value="MANNOSYL-D-GLYCERATE TRANSPORT/METABOLISM SYSTEM REPRESSOR MNGR-RELATED"/>
    <property type="match status" value="1"/>
</dbReference>
<dbReference type="GO" id="GO:0003700">
    <property type="term" value="F:DNA-binding transcription factor activity"/>
    <property type="evidence" value="ECO:0007669"/>
    <property type="project" value="InterPro"/>
</dbReference>
<dbReference type="GO" id="GO:0045892">
    <property type="term" value="P:negative regulation of DNA-templated transcription"/>
    <property type="evidence" value="ECO:0007669"/>
    <property type="project" value="TreeGrafter"/>
</dbReference>
<proteinExistence type="predicted"/>
<dbReference type="RefSeq" id="WP_016577811.1">
    <property type="nucleotide sequence ID" value="NZ_BHXC01000006.1"/>
</dbReference>
<dbReference type="Gene3D" id="3.40.1410.10">
    <property type="entry name" value="Chorismate lyase-like"/>
    <property type="match status" value="1"/>
</dbReference>
<evidence type="ECO:0000256" key="2">
    <source>
        <dbReference type="ARBA" id="ARBA00023125"/>
    </source>
</evidence>
<evidence type="ECO:0000256" key="1">
    <source>
        <dbReference type="ARBA" id="ARBA00023015"/>
    </source>
</evidence>
<dbReference type="SMART" id="SM00345">
    <property type="entry name" value="HTH_GNTR"/>
    <property type="match status" value="1"/>
</dbReference>
<dbReference type="Pfam" id="PF07702">
    <property type="entry name" value="UTRA"/>
    <property type="match status" value="1"/>
</dbReference>
<dbReference type="Gene3D" id="1.10.10.10">
    <property type="entry name" value="Winged helix-like DNA-binding domain superfamily/Winged helix DNA-binding domain"/>
    <property type="match status" value="1"/>
</dbReference>
<comment type="caution">
    <text evidence="4">The sequence shown here is derived from an EMBL/GenBank/DDBJ whole genome shotgun (WGS) entry which is preliminary data.</text>
</comment>
<dbReference type="PANTHER" id="PTHR44846:SF17">
    <property type="entry name" value="GNTR-FAMILY TRANSCRIPTIONAL REGULATOR"/>
    <property type="match status" value="1"/>
</dbReference>
<keyword evidence="2" id="KW-0238">DNA-binding</keyword>
<gene>
    <name evidence="4" type="ORF">SALB_02411</name>
</gene>
<evidence type="ECO:0000256" key="3">
    <source>
        <dbReference type="ARBA" id="ARBA00023163"/>
    </source>
</evidence>
<dbReference type="SUPFAM" id="SSF46785">
    <property type="entry name" value="Winged helix' DNA-binding domain"/>
    <property type="match status" value="1"/>
</dbReference>
<dbReference type="STRING" id="68570.DC74_1596"/>
<dbReference type="InterPro" id="IPR036388">
    <property type="entry name" value="WH-like_DNA-bd_sf"/>
</dbReference>
<dbReference type="GO" id="GO:0003677">
    <property type="term" value="F:DNA binding"/>
    <property type="evidence" value="ECO:0007669"/>
    <property type="project" value="UniProtKB-KW"/>
</dbReference>
<organism evidence="4 5">
    <name type="scientific">Streptomyces noursei</name>
    <name type="common">Streptomyces albulus</name>
    <dbReference type="NCBI Taxonomy" id="1971"/>
    <lineage>
        <taxon>Bacteria</taxon>
        <taxon>Bacillati</taxon>
        <taxon>Actinomycetota</taxon>
        <taxon>Actinomycetes</taxon>
        <taxon>Kitasatosporales</taxon>
        <taxon>Streptomycetaceae</taxon>
        <taxon>Streptomyces</taxon>
    </lineage>
</organism>
<evidence type="ECO:0000313" key="4">
    <source>
        <dbReference type="EMBL" id="GCB89723.1"/>
    </source>
</evidence>
<dbReference type="Pfam" id="PF00392">
    <property type="entry name" value="GntR"/>
    <property type="match status" value="1"/>
</dbReference>
<accession>A0A059W2S1</accession>
<dbReference type="InterPro" id="IPR050679">
    <property type="entry name" value="Bact_HTH_transcr_reg"/>
</dbReference>
<sequence>MPREARYRAIARELAQRIESGDLPPGSRLPTEEALADQYAVHRLTARQAMVELRTTGLVETRHGSGSYVRAVQRRFEVAIDPETRLHRPGVADAVAARFTGGEELRAAGLREDPAGARALGLVGDEVWEVATLLRMDTVPCVASRYTLPPRLADLAFEPGEGLLGALRRLGHDVRYRSHTVSADLAGLEDRDALQAEPGSAVLVREGLLVEDEQPLCRVVRRCRGDLVAFTTHYA</sequence>
<keyword evidence="1" id="KW-0805">Transcription regulation</keyword>
<name>A0A059W2S1_STRNR</name>
<dbReference type="SMART" id="SM00866">
    <property type="entry name" value="UTRA"/>
    <property type="match status" value="1"/>
</dbReference>
<dbReference type="InterPro" id="IPR011663">
    <property type="entry name" value="UTRA"/>
</dbReference>
<keyword evidence="3" id="KW-0804">Transcription</keyword>
<dbReference type="PRINTS" id="PR00035">
    <property type="entry name" value="HTHGNTR"/>
</dbReference>
<dbReference type="CDD" id="cd07377">
    <property type="entry name" value="WHTH_GntR"/>
    <property type="match status" value="1"/>
</dbReference>